<proteinExistence type="predicted"/>
<dbReference type="Proteomes" id="UP001386955">
    <property type="component" value="Unassembled WGS sequence"/>
</dbReference>
<protein>
    <submittedName>
        <fullName evidence="1">Uncharacterized protein</fullName>
    </submittedName>
</protein>
<keyword evidence="2" id="KW-1185">Reference proteome</keyword>
<comment type="caution">
    <text evidence="1">The sequence shown here is derived from an EMBL/GenBank/DDBJ whole genome shotgun (WGS) entry which is preliminary data.</text>
</comment>
<dbReference type="AlphaFoldDB" id="A0AAN9SZB5"/>
<evidence type="ECO:0000313" key="1">
    <source>
        <dbReference type="EMBL" id="KAK7411276.1"/>
    </source>
</evidence>
<organism evidence="1 2">
    <name type="scientific">Psophocarpus tetragonolobus</name>
    <name type="common">Winged bean</name>
    <name type="synonym">Dolichos tetragonolobus</name>
    <dbReference type="NCBI Taxonomy" id="3891"/>
    <lineage>
        <taxon>Eukaryota</taxon>
        <taxon>Viridiplantae</taxon>
        <taxon>Streptophyta</taxon>
        <taxon>Embryophyta</taxon>
        <taxon>Tracheophyta</taxon>
        <taxon>Spermatophyta</taxon>
        <taxon>Magnoliopsida</taxon>
        <taxon>eudicotyledons</taxon>
        <taxon>Gunneridae</taxon>
        <taxon>Pentapetalae</taxon>
        <taxon>rosids</taxon>
        <taxon>fabids</taxon>
        <taxon>Fabales</taxon>
        <taxon>Fabaceae</taxon>
        <taxon>Papilionoideae</taxon>
        <taxon>50 kb inversion clade</taxon>
        <taxon>NPAAA clade</taxon>
        <taxon>indigoferoid/millettioid clade</taxon>
        <taxon>Phaseoleae</taxon>
        <taxon>Psophocarpus</taxon>
    </lineage>
</organism>
<evidence type="ECO:0000313" key="2">
    <source>
        <dbReference type="Proteomes" id="UP001386955"/>
    </source>
</evidence>
<dbReference type="EMBL" id="JAYMYS010000001">
    <property type="protein sequence ID" value="KAK7411276.1"/>
    <property type="molecule type" value="Genomic_DNA"/>
</dbReference>
<sequence length="112" mass="12628">MNPLVASVWLRQCTATATAQKLNQNENLIVEGFAGEGRKGVVAVEVLDRGETTVVEMYIPNKQFSSTERIQKETPLRHASENDTIKAFFNPLRFMLLLKASLQYNGIIMHFT</sequence>
<accession>A0AAN9SZB5</accession>
<name>A0AAN9SZB5_PSOTE</name>
<reference evidence="1 2" key="1">
    <citation type="submission" date="2024-01" db="EMBL/GenBank/DDBJ databases">
        <title>The genomes of 5 underutilized Papilionoideae crops provide insights into root nodulation and disease resistanc.</title>
        <authorList>
            <person name="Jiang F."/>
        </authorList>
    </citation>
    <scope>NUCLEOTIDE SEQUENCE [LARGE SCALE GENOMIC DNA]</scope>
    <source>
        <strain evidence="1">DUOXIRENSHENG_FW03</strain>
        <tissue evidence="1">Leaves</tissue>
    </source>
</reference>
<gene>
    <name evidence="1" type="ORF">VNO78_02709</name>
</gene>